<keyword evidence="4" id="KW-1185">Reference proteome</keyword>
<dbReference type="Proteomes" id="UP000187209">
    <property type="component" value="Unassembled WGS sequence"/>
</dbReference>
<evidence type="ECO:0000256" key="2">
    <source>
        <dbReference type="SAM" id="MobiDB-lite"/>
    </source>
</evidence>
<reference evidence="3 4" key="1">
    <citation type="submission" date="2016-11" db="EMBL/GenBank/DDBJ databases">
        <title>The macronuclear genome of Stentor coeruleus: a giant cell with tiny introns.</title>
        <authorList>
            <person name="Slabodnick M."/>
            <person name="Ruby J.G."/>
            <person name="Reiff S.B."/>
            <person name="Swart E.C."/>
            <person name="Gosai S."/>
            <person name="Prabakaran S."/>
            <person name="Witkowska E."/>
            <person name="Larue G.E."/>
            <person name="Fisher S."/>
            <person name="Freeman R.M."/>
            <person name="Gunawardena J."/>
            <person name="Chu W."/>
            <person name="Stover N.A."/>
            <person name="Gregory B.D."/>
            <person name="Nowacki M."/>
            <person name="Derisi J."/>
            <person name="Roy S.W."/>
            <person name="Marshall W.F."/>
            <person name="Sood P."/>
        </authorList>
    </citation>
    <scope>NUCLEOTIDE SEQUENCE [LARGE SCALE GENOMIC DNA]</scope>
    <source>
        <strain evidence="3">WM001</strain>
    </source>
</reference>
<comment type="caution">
    <text evidence="3">The sequence shown here is derived from an EMBL/GenBank/DDBJ whole genome shotgun (WGS) entry which is preliminary data.</text>
</comment>
<proteinExistence type="predicted"/>
<dbReference type="EMBL" id="MPUH01000835">
    <property type="protein sequence ID" value="OMJ73249.1"/>
    <property type="molecule type" value="Genomic_DNA"/>
</dbReference>
<feature type="coiled-coil region" evidence="1">
    <location>
        <begin position="258"/>
        <end position="292"/>
    </location>
</feature>
<protein>
    <submittedName>
        <fullName evidence="3">Uncharacterized protein</fullName>
    </submittedName>
</protein>
<evidence type="ECO:0000256" key="1">
    <source>
        <dbReference type="SAM" id="Coils"/>
    </source>
</evidence>
<feature type="region of interest" description="Disordered" evidence="2">
    <location>
        <begin position="397"/>
        <end position="420"/>
    </location>
</feature>
<dbReference type="AlphaFoldDB" id="A0A1R2B902"/>
<accession>A0A1R2B902</accession>
<feature type="compositionally biased region" description="Basic residues" evidence="2">
    <location>
        <begin position="411"/>
        <end position="420"/>
    </location>
</feature>
<sequence>MWKCAYEVRVIRFEGIETFTNCEVLLNENTLETLFPILSDKSFIVNSNGKYQILLSQGEEKYSVSFSIHLFEDDGMVWLPMFYKSYDYLLEQPEEVYEPRVLLLVHKREMEEIYSAIVTEESGMDQDLMPEIKLNYEENTMIIYEDKDEPSFNESSKLDCNHTEEHIETSKGPIDTEICTQINDKTEDKLLEISISFQESLTKQKQYTDKILEEVEEKNKELSLALSQILGLKAQITRFEIENSYLKSLNNGLIGTQISELLVELETYKKKIEELENKRSESRTSVIKERSEELIERALRAECEKMNISILNKEPEEVYTINGKKFNILLRNGKLQCRVGNIYKDLRTCIEDPNSEAKQIVHNNYPKSPLRKNLAELNSSIETPRTTSKLGENALTVKPRQSKRPSQSLKRQAKPLKKHM</sequence>
<name>A0A1R2B902_9CILI</name>
<evidence type="ECO:0000313" key="4">
    <source>
        <dbReference type="Proteomes" id="UP000187209"/>
    </source>
</evidence>
<keyword evidence="1" id="KW-0175">Coiled coil</keyword>
<gene>
    <name evidence="3" type="ORF">SteCoe_28090</name>
</gene>
<evidence type="ECO:0000313" key="3">
    <source>
        <dbReference type="EMBL" id="OMJ73249.1"/>
    </source>
</evidence>
<organism evidence="3 4">
    <name type="scientific">Stentor coeruleus</name>
    <dbReference type="NCBI Taxonomy" id="5963"/>
    <lineage>
        <taxon>Eukaryota</taxon>
        <taxon>Sar</taxon>
        <taxon>Alveolata</taxon>
        <taxon>Ciliophora</taxon>
        <taxon>Postciliodesmatophora</taxon>
        <taxon>Heterotrichea</taxon>
        <taxon>Heterotrichida</taxon>
        <taxon>Stentoridae</taxon>
        <taxon>Stentor</taxon>
    </lineage>
</organism>